<reference evidence="3 4" key="1">
    <citation type="submission" date="2019-06" db="EMBL/GenBank/DDBJ databases">
        <title>Sorghum-associated microbial communities from plants grown in Nebraska, USA.</title>
        <authorList>
            <person name="Schachtman D."/>
        </authorList>
    </citation>
    <scope>NUCLEOTIDE SEQUENCE [LARGE SCALE GENOMIC DNA]</scope>
    <source>
        <strain evidence="3 4">1209</strain>
    </source>
</reference>
<organism evidence="3 4">
    <name type="scientific">Chitinophaga polysaccharea</name>
    <dbReference type="NCBI Taxonomy" id="1293035"/>
    <lineage>
        <taxon>Bacteria</taxon>
        <taxon>Pseudomonadati</taxon>
        <taxon>Bacteroidota</taxon>
        <taxon>Chitinophagia</taxon>
        <taxon>Chitinophagales</taxon>
        <taxon>Chitinophagaceae</taxon>
        <taxon>Chitinophaga</taxon>
    </lineage>
</organism>
<dbReference type="EMBL" id="VIWO01000011">
    <property type="protein sequence ID" value="TWF33867.1"/>
    <property type="molecule type" value="Genomic_DNA"/>
</dbReference>
<dbReference type="Pfam" id="PF00722">
    <property type="entry name" value="Glyco_hydro_16"/>
    <property type="match status" value="1"/>
</dbReference>
<dbReference type="Proteomes" id="UP000320811">
    <property type="component" value="Unassembled WGS sequence"/>
</dbReference>
<protein>
    <submittedName>
        <fullName evidence="3">Glycosyl hydrolase family 16</fullName>
    </submittedName>
</protein>
<feature type="domain" description="GH16" evidence="2">
    <location>
        <begin position="67"/>
        <end position="286"/>
    </location>
</feature>
<comment type="similarity">
    <text evidence="1">Belongs to the glycosyl hydrolase 16 family.</text>
</comment>
<gene>
    <name evidence="3" type="ORF">FHW36_11157</name>
</gene>
<keyword evidence="3" id="KW-0378">Hydrolase</keyword>
<accession>A0A561P6Y7</accession>
<dbReference type="GO" id="GO:0004553">
    <property type="term" value="F:hydrolase activity, hydrolyzing O-glycosyl compounds"/>
    <property type="evidence" value="ECO:0007669"/>
    <property type="project" value="InterPro"/>
</dbReference>
<dbReference type="OrthoDB" id="9809583at2"/>
<dbReference type="PANTHER" id="PTHR10963:SF55">
    <property type="entry name" value="GLYCOSIDE HYDROLASE FAMILY 16 PROTEIN"/>
    <property type="match status" value="1"/>
</dbReference>
<dbReference type="PROSITE" id="PS51762">
    <property type="entry name" value="GH16_2"/>
    <property type="match status" value="1"/>
</dbReference>
<evidence type="ECO:0000313" key="4">
    <source>
        <dbReference type="Proteomes" id="UP000320811"/>
    </source>
</evidence>
<evidence type="ECO:0000313" key="3">
    <source>
        <dbReference type="EMBL" id="TWF33867.1"/>
    </source>
</evidence>
<name>A0A561P6Y7_9BACT</name>
<sequence length="286" mass="32957">MKLLHAFRKGRNGLTRLTPVILLGVFSCCTSSRSTISNGYMYIQKDGREKKQWKLVWEDNFDQPKLDTSKWAMVPPGGSAWDKHMSADPRCYALRDGKLFLRGIINPDTLKDPRPFITGGIYSKGKFAFQYGQVEIRAKLECARGAWPAMWMLAETDKYGKYPRNGEIDIMEHLNYDSIVYQTTHSYYTLNLKQDKNPPHYGTAAIHPLEFNTYGIKWFPDKIVFTVNGKETFTYPRVAGVDPSQWPYNQPFYLLIDQQLGGDWVGKINSSDLPVQMIVDWVKVYQ</sequence>
<evidence type="ECO:0000259" key="2">
    <source>
        <dbReference type="PROSITE" id="PS51762"/>
    </source>
</evidence>
<dbReference type="CDD" id="cd08023">
    <property type="entry name" value="GH16_laminarinase_like"/>
    <property type="match status" value="1"/>
</dbReference>
<dbReference type="InterPro" id="IPR013320">
    <property type="entry name" value="ConA-like_dom_sf"/>
</dbReference>
<dbReference type="GO" id="GO:0005975">
    <property type="term" value="P:carbohydrate metabolic process"/>
    <property type="evidence" value="ECO:0007669"/>
    <property type="project" value="InterPro"/>
</dbReference>
<dbReference type="PROSITE" id="PS51257">
    <property type="entry name" value="PROKAR_LIPOPROTEIN"/>
    <property type="match status" value="1"/>
</dbReference>
<dbReference type="AlphaFoldDB" id="A0A561P6Y7"/>
<evidence type="ECO:0000256" key="1">
    <source>
        <dbReference type="ARBA" id="ARBA00006865"/>
    </source>
</evidence>
<keyword evidence="4" id="KW-1185">Reference proteome</keyword>
<dbReference type="SUPFAM" id="SSF49899">
    <property type="entry name" value="Concanavalin A-like lectins/glucanases"/>
    <property type="match status" value="1"/>
</dbReference>
<dbReference type="RefSeq" id="WP_145673873.1">
    <property type="nucleotide sequence ID" value="NZ_VIWO01000011.1"/>
</dbReference>
<proteinExistence type="inferred from homology"/>
<dbReference type="PANTHER" id="PTHR10963">
    <property type="entry name" value="GLYCOSYL HYDROLASE-RELATED"/>
    <property type="match status" value="1"/>
</dbReference>
<comment type="caution">
    <text evidence="3">The sequence shown here is derived from an EMBL/GenBank/DDBJ whole genome shotgun (WGS) entry which is preliminary data.</text>
</comment>
<dbReference type="Gene3D" id="2.60.120.200">
    <property type="match status" value="1"/>
</dbReference>
<dbReference type="InterPro" id="IPR050546">
    <property type="entry name" value="Glycosyl_Hydrlase_16"/>
</dbReference>
<dbReference type="InterPro" id="IPR000757">
    <property type="entry name" value="Beta-glucanase-like"/>
</dbReference>